<sequence>MLADGLRSDYLNITGYSLGCYPAHTPRTSDFSRVFLPTADWTLEEGMVFHMYVSADGIAISETVLVTEAGRDVHHCREVTI</sequence>
<organism evidence="1 2">
    <name type="scientific">Bradyrhizobium daqingense</name>
    <dbReference type="NCBI Taxonomy" id="993502"/>
    <lineage>
        <taxon>Bacteria</taxon>
        <taxon>Pseudomonadati</taxon>
        <taxon>Pseudomonadota</taxon>
        <taxon>Alphaproteobacteria</taxon>
        <taxon>Hyphomicrobiales</taxon>
        <taxon>Nitrobacteraceae</taxon>
        <taxon>Bradyrhizobium</taxon>
    </lineage>
</organism>
<protein>
    <submittedName>
        <fullName evidence="1">Xaa-Pro dipeptidase</fullName>
    </submittedName>
</protein>
<reference evidence="1 2" key="1">
    <citation type="journal article" date="2015" name="Stand. Genomic Sci.">
        <title>Genomic Encyclopedia of Bacterial and Archaeal Type Strains, Phase III: the genomes of soil and plant-associated and newly described type strains.</title>
        <authorList>
            <person name="Whitman W.B."/>
            <person name="Woyke T."/>
            <person name="Klenk H.P."/>
            <person name="Zhou Y."/>
            <person name="Lilburn T.G."/>
            <person name="Beck B.J."/>
            <person name="De Vos P."/>
            <person name="Vandamme P."/>
            <person name="Eisen J.A."/>
            <person name="Garrity G."/>
            <person name="Hugenholtz P."/>
            <person name="Kyrpides N.C."/>
        </authorList>
    </citation>
    <scope>NUCLEOTIDE SEQUENCE [LARGE SCALE GENOMIC DNA]</scope>
    <source>
        <strain evidence="1 2">CGMCC 1.10947</strain>
    </source>
</reference>
<dbReference type="InterPro" id="IPR036005">
    <property type="entry name" value="Creatinase/aminopeptidase-like"/>
</dbReference>
<evidence type="ECO:0000313" key="1">
    <source>
        <dbReference type="EMBL" id="TWH98721.1"/>
    </source>
</evidence>
<gene>
    <name evidence="1" type="ORF">IQ17_05799</name>
</gene>
<proteinExistence type="predicted"/>
<evidence type="ECO:0000313" key="2">
    <source>
        <dbReference type="Proteomes" id="UP000317176"/>
    </source>
</evidence>
<dbReference type="EMBL" id="VLKL01000021">
    <property type="protein sequence ID" value="TWH98721.1"/>
    <property type="molecule type" value="Genomic_DNA"/>
</dbReference>
<keyword evidence="2" id="KW-1185">Reference proteome</keyword>
<name>A0A562KTH0_9BRAD</name>
<dbReference type="SUPFAM" id="SSF55920">
    <property type="entry name" value="Creatinase/aminopeptidase"/>
    <property type="match status" value="1"/>
</dbReference>
<dbReference type="Proteomes" id="UP000317176">
    <property type="component" value="Unassembled WGS sequence"/>
</dbReference>
<dbReference type="Gene3D" id="3.90.230.10">
    <property type="entry name" value="Creatinase/methionine aminopeptidase superfamily"/>
    <property type="match status" value="1"/>
</dbReference>
<dbReference type="AlphaFoldDB" id="A0A562KTH0"/>
<comment type="caution">
    <text evidence="1">The sequence shown here is derived from an EMBL/GenBank/DDBJ whole genome shotgun (WGS) entry which is preliminary data.</text>
</comment>
<accession>A0A562KTH0</accession>